<feature type="compositionally biased region" description="Low complexity" evidence="1">
    <location>
        <begin position="746"/>
        <end position="770"/>
    </location>
</feature>
<feature type="compositionally biased region" description="Polar residues" evidence="1">
    <location>
        <begin position="79"/>
        <end position="92"/>
    </location>
</feature>
<proteinExistence type="predicted"/>
<dbReference type="Proteomes" id="UP000305067">
    <property type="component" value="Unassembled WGS sequence"/>
</dbReference>
<protein>
    <submittedName>
        <fullName evidence="2">Uncharacterized protein</fullName>
    </submittedName>
</protein>
<feature type="compositionally biased region" description="Gly residues" evidence="1">
    <location>
        <begin position="298"/>
        <end position="326"/>
    </location>
</feature>
<feature type="compositionally biased region" description="Pro residues" evidence="1">
    <location>
        <begin position="13"/>
        <end position="26"/>
    </location>
</feature>
<gene>
    <name evidence="2" type="ORF">BDV98DRAFT_541671</name>
</gene>
<feature type="compositionally biased region" description="Polar residues" evidence="1">
    <location>
        <begin position="348"/>
        <end position="364"/>
    </location>
</feature>
<feature type="compositionally biased region" description="Polar residues" evidence="1">
    <location>
        <begin position="170"/>
        <end position="186"/>
    </location>
</feature>
<name>A0A5C3QWC8_9AGAR</name>
<dbReference type="EMBL" id="ML178816">
    <property type="protein sequence ID" value="TFL05647.1"/>
    <property type="molecule type" value="Genomic_DNA"/>
</dbReference>
<feature type="region of interest" description="Disordered" evidence="1">
    <location>
        <begin position="580"/>
        <end position="599"/>
    </location>
</feature>
<feature type="compositionally biased region" description="Low complexity" evidence="1">
    <location>
        <begin position="112"/>
        <end position="131"/>
    </location>
</feature>
<feature type="compositionally biased region" description="Gly residues" evidence="1">
    <location>
        <begin position="225"/>
        <end position="252"/>
    </location>
</feature>
<feature type="region of interest" description="Disordered" evidence="1">
    <location>
        <begin position="615"/>
        <end position="774"/>
    </location>
</feature>
<feature type="compositionally biased region" description="Pro residues" evidence="1">
    <location>
        <begin position="99"/>
        <end position="111"/>
    </location>
</feature>
<feature type="compositionally biased region" description="Low complexity" evidence="1">
    <location>
        <begin position="200"/>
        <end position="224"/>
    </location>
</feature>
<feature type="region of interest" description="Disordered" evidence="1">
    <location>
        <begin position="1"/>
        <end position="371"/>
    </location>
</feature>
<feature type="compositionally biased region" description="Low complexity" evidence="1">
    <location>
        <begin position="663"/>
        <end position="680"/>
    </location>
</feature>
<organism evidence="2 3">
    <name type="scientific">Pterulicium gracile</name>
    <dbReference type="NCBI Taxonomy" id="1884261"/>
    <lineage>
        <taxon>Eukaryota</taxon>
        <taxon>Fungi</taxon>
        <taxon>Dikarya</taxon>
        <taxon>Basidiomycota</taxon>
        <taxon>Agaricomycotina</taxon>
        <taxon>Agaricomycetes</taxon>
        <taxon>Agaricomycetidae</taxon>
        <taxon>Agaricales</taxon>
        <taxon>Pleurotineae</taxon>
        <taxon>Pterulaceae</taxon>
        <taxon>Pterulicium</taxon>
    </lineage>
</organism>
<evidence type="ECO:0000256" key="1">
    <source>
        <dbReference type="SAM" id="MobiDB-lite"/>
    </source>
</evidence>
<evidence type="ECO:0000313" key="3">
    <source>
        <dbReference type="Proteomes" id="UP000305067"/>
    </source>
</evidence>
<feature type="region of interest" description="Disordered" evidence="1">
    <location>
        <begin position="403"/>
        <end position="539"/>
    </location>
</feature>
<feature type="compositionally biased region" description="Low complexity" evidence="1">
    <location>
        <begin position="145"/>
        <end position="161"/>
    </location>
</feature>
<accession>A0A5C3QWC8</accession>
<dbReference type="STRING" id="1884261.A0A5C3QWC8"/>
<feature type="compositionally biased region" description="Polar residues" evidence="1">
    <location>
        <begin position="327"/>
        <end position="337"/>
    </location>
</feature>
<feature type="compositionally biased region" description="Pro residues" evidence="1">
    <location>
        <begin position="132"/>
        <end position="144"/>
    </location>
</feature>
<feature type="compositionally biased region" description="Basic and acidic residues" evidence="1">
    <location>
        <begin position="615"/>
        <end position="627"/>
    </location>
</feature>
<sequence length="1066" mass="113915">MNKNPFVPQASYPHPPPLPPGPPPQQPQQADYSVYWAAAAAAQQGQQHQAAPAYNQPWTAPQPVARPGEQHALYANYGYGNQQSNQWQRPQHQQVYAQSPPPAAQPPPPPTAQAAYTPYQPAPAYHQQYVPIPQPQPIPVPVPYAGPAQPAQPQPYMQRQPGSMHHPPQHLQQPMSQPGHHNQQQHPAKRQRFDPPVHNQPMGMRQPPGPQGQFQPPSGPSAQFGRGGSIPSGPSGRGGRGGGSMGGMGGVVRGVPLGPARGGMNNRGGGRGGAQFQGSPVGRNGGGGSLRGHSSRGNLGGGGNRDQGRRLGGSGASFSKGSGGGSFTHNRGRNQGHNAGRAVRQDHSNPSLGQRESNSTSSFSGGKKEENRRTLTDFKLVGLELPGMGWSWGCVPVKADIGDDEDSPKMERHDDAGALVAEGSGGDVPDEGTVCVKTEPNSQETLPPSAPSSPDKVTAPPAKESSAPSRLRIYFHTPVSRDDAHPIPHTGDMPSDSRKGKRKKLDDDDSEMEERRTRPPPQPTNGEDRDVSVAPSVATEVASEGDWLMAAITEGDGDHEAGHDDDDENLLLIDAVGEGDDHELVATQPAYSDNDEAEGNRVLDAQDAVEPLEFHADGEPDTSRESGHSVTQTLDASTVEDVSDAKLENASGGQDGAASPPRASETVSSSVPAVVVDSDTNASSPHHRHTEALPKEESTTLDLSNISSEPSSSNATSATTTLVDVGIKEASPSEQQDHLPEPPASPASASNHGESLPRPSGPSSGPKQPSANRLSISYANGNRRLVVDAEVVHSIKIFRKEGRVEVTMTIEKVDDDDKNGLKGFLIEQLSDKSYIPVEILSSEDESDTTLPAFSKLSLPTELTLIVHLDTAKPLSEPKWVKSGDVQDWLKTMFGRMFWVAGDAAESGWEKRIQVMDPDPPPTLHTVMEGWANNSPVGQPTERHRFLKTHMSEIDNVLEILLRLVRGERATAFLQNAPTISGQSLTGPLLSALSPGSAHGGQQTHVSLAVLAIFRMASEYATKTDGEKGQTEAEERVSEIIRCLPTHLLYKSLDGMFKEWRVDKRGR</sequence>
<dbReference type="AlphaFoldDB" id="A0A5C3QWC8"/>
<reference evidence="2 3" key="1">
    <citation type="journal article" date="2019" name="Nat. Ecol. Evol.">
        <title>Megaphylogeny resolves global patterns of mushroom evolution.</title>
        <authorList>
            <person name="Varga T."/>
            <person name="Krizsan K."/>
            <person name="Foldi C."/>
            <person name="Dima B."/>
            <person name="Sanchez-Garcia M."/>
            <person name="Sanchez-Ramirez S."/>
            <person name="Szollosi G.J."/>
            <person name="Szarkandi J.G."/>
            <person name="Papp V."/>
            <person name="Albert L."/>
            <person name="Andreopoulos W."/>
            <person name="Angelini C."/>
            <person name="Antonin V."/>
            <person name="Barry K.W."/>
            <person name="Bougher N.L."/>
            <person name="Buchanan P."/>
            <person name="Buyck B."/>
            <person name="Bense V."/>
            <person name="Catcheside P."/>
            <person name="Chovatia M."/>
            <person name="Cooper J."/>
            <person name="Damon W."/>
            <person name="Desjardin D."/>
            <person name="Finy P."/>
            <person name="Geml J."/>
            <person name="Haridas S."/>
            <person name="Hughes K."/>
            <person name="Justo A."/>
            <person name="Karasinski D."/>
            <person name="Kautmanova I."/>
            <person name="Kiss B."/>
            <person name="Kocsube S."/>
            <person name="Kotiranta H."/>
            <person name="LaButti K.M."/>
            <person name="Lechner B.E."/>
            <person name="Liimatainen K."/>
            <person name="Lipzen A."/>
            <person name="Lukacs Z."/>
            <person name="Mihaltcheva S."/>
            <person name="Morgado L.N."/>
            <person name="Niskanen T."/>
            <person name="Noordeloos M.E."/>
            <person name="Ohm R.A."/>
            <person name="Ortiz-Santana B."/>
            <person name="Ovrebo C."/>
            <person name="Racz N."/>
            <person name="Riley R."/>
            <person name="Savchenko A."/>
            <person name="Shiryaev A."/>
            <person name="Soop K."/>
            <person name="Spirin V."/>
            <person name="Szebenyi C."/>
            <person name="Tomsovsky M."/>
            <person name="Tulloss R.E."/>
            <person name="Uehling J."/>
            <person name="Grigoriev I.V."/>
            <person name="Vagvolgyi C."/>
            <person name="Papp T."/>
            <person name="Martin F.M."/>
            <person name="Miettinen O."/>
            <person name="Hibbett D.S."/>
            <person name="Nagy L.G."/>
        </authorList>
    </citation>
    <scope>NUCLEOTIDE SEQUENCE [LARGE SCALE GENOMIC DNA]</scope>
    <source>
        <strain evidence="2 3">CBS 309.79</strain>
    </source>
</reference>
<keyword evidence="3" id="KW-1185">Reference proteome</keyword>
<feature type="compositionally biased region" description="Low complexity" evidence="1">
    <location>
        <begin position="253"/>
        <end position="264"/>
    </location>
</feature>
<feature type="compositionally biased region" description="Low complexity" evidence="1">
    <location>
        <begin position="37"/>
        <end position="53"/>
    </location>
</feature>
<feature type="compositionally biased region" description="Low complexity" evidence="1">
    <location>
        <begin position="704"/>
        <end position="721"/>
    </location>
</feature>
<feature type="compositionally biased region" description="Gly residues" evidence="1">
    <location>
        <begin position="265"/>
        <end position="275"/>
    </location>
</feature>
<feature type="compositionally biased region" description="Basic and acidic residues" evidence="1">
    <location>
        <begin position="407"/>
        <end position="416"/>
    </location>
</feature>
<dbReference type="OrthoDB" id="431557at2759"/>
<evidence type="ECO:0000313" key="2">
    <source>
        <dbReference type="EMBL" id="TFL05647.1"/>
    </source>
</evidence>